<evidence type="ECO:0008006" key="4">
    <source>
        <dbReference type="Google" id="ProtNLM"/>
    </source>
</evidence>
<dbReference type="EMBL" id="JAHIBW010000014">
    <property type="protein sequence ID" value="KAG7304885.1"/>
    <property type="molecule type" value="Genomic_DNA"/>
</dbReference>
<proteinExistence type="predicted"/>
<feature type="region of interest" description="Disordered" evidence="1">
    <location>
        <begin position="346"/>
        <end position="371"/>
    </location>
</feature>
<protein>
    <recommendedName>
        <fullName evidence="4">Mutant cadherin</fullName>
    </recommendedName>
</protein>
<feature type="region of interest" description="Disordered" evidence="1">
    <location>
        <begin position="292"/>
        <end position="331"/>
    </location>
</feature>
<accession>A0ABQ7QI30</accession>
<feature type="compositionally biased region" description="Pro residues" evidence="1">
    <location>
        <begin position="313"/>
        <end position="324"/>
    </location>
</feature>
<gene>
    <name evidence="2" type="ORF">JYU34_010279</name>
</gene>
<dbReference type="Proteomes" id="UP000823941">
    <property type="component" value="Chromosome 14"/>
</dbReference>
<evidence type="ECO:0000256" key="1">
    <source>
        <dbReference type="SAM" id="MobiDB-lite"/>
    </source>
</evidence>
<evidence type="ECO:0000313" key="3">
    <source>
        <dbReference type="Proteomes" id="UP000823941"/>
    </source>
</evidence>
<name>A0ABQ7QI30_PLUXY</name>
<comment type="caution">
    <text evidence="2">The sequence shown here is derived from an EMBL/GenBank/DDBJ whole genome shotgun (WGS) entry which is preliminary data.</text>
</comment>
<reference evidence="2 3" key="1">
    <citation type="submission" date="2021-06" db="EMBL/GenBank/DDBJ databases">
        <title>A haploid diamondback moth (Plutella xylostella L.) genome assembly resolves 31 chromosomes and identifies a diamide resistance mutation.</title>
        <authorList>
            <person name="Ward C.M."/>
            <person name="Perry K.D."/>
            <person name="Baker G."/>
            <person name="Powis K."/>
            <person name="Heckel D.G."/>
            <person name="Baxter S.W."/>
        </authorList>
    </citation>
    <scope>NUCLEOTIDE SEQUENCE [LARGE SCALE GENOMIC DNA]</scope>
    <source>
        <strain evidence="2 3">LV</strain>
        <tissue evidence="2">Single pupa</tissue>
    </source>
</reference>
<organism evidence="2 3">
    <name type="scientific">Plutella xylostella</name>
    <name type="common">Diamondback moth</name>
    <name type="synonym">Plutella maculipennis</name>
    <dbReference type="NCBI Taxonomy" id="51655"/>
    <lineage>
        <taxon>Eukaryota</taxon>
        <taxon>Metazoa</taxon>
        <taxon>Ecdysozoa</taxon>
        <taxon>Arthropoda</taxon>
        <taxon>Hexapoda</taxon>
        <taxon>Insecta</taxon>
        <taxon>Pterygota</taxon>
        <taxon>Neoptera</taxon>
        <taxon>Endopterygota</taxon>
        <taxon>Lepidoptera</taxon>
        <taxon>Glossata</taxon>
        <taxon>Ditrysia</taxon>
        <taxon>Yponomeutoidea</taxon>
        <taxon>Plutellidae</taxon>
        <taxon>Plutella</taxon>
    </lineage>
</organism>
<evidence type="ECO:0000313" key="2">
    <source>
        <dbReference type="EMBL" id="KAG7304885.1"/>
    </source>
</evidence>
<keyword evidence="3" id="KW-1185">Reference proteome</keyword>
<sequence>MLLSGDEDLLGEKALNAVSQIGALIRDTSFKRHYQGFISTLGDDTWIMRECLAAALLDGVAAFRCSLISASLAYFTATSKNGKKAIADIASLAADLSVVAKKMTGQHWCCNSKTLLFDSVPVDKAKIKRKNKGKEQRNLVDILNVFRTVEPDQFPIFVARDLDRLPPILFDHLDCTKLLKDILKVQNDIKQVKDTYVTQTQLSEFKVDMLKYQNDSLAPASISRVNMSRGAWQMDSGPIGLSHIMDSPTYECNESPQNASINLYRNIATVDGEETAKTVTIASAGGGGYAAAAAAGPSPTGLRPAAVTSPARPATPLPPPPPPAQSADRDNNRDITVGVITERRGVAFSPTVNKRRRTTDEEGWQRVSHRKKTNRSYRYIGTSGIARDNEGNFKAAVTKLPIFITKVHKDTTEKDITDYIYEKTQEKILVEKILFKSERDYNAYKFFVAENKLSMFLDSKLWPEGVIYRRFVNFKARIQNENGTFGDKHGS</sequence>